<feature type="signal peptide" evidence="1">
    <location>
        <begin position="1"/>
        <end position="19"/>
    </location>
</feature>
<dbReference type="InterPro" id="IPR052517">
    <property type="entry name" value="GlcG_carb_metab_protein"/>
</dbReference>
<gene>
    <name evidence="2" type="ORF">CLV41_108239</name>
</gene>
<protein>
    <submittedName>
        <fullName evidence="2">Uncharacterized protein GlcG (DUF336 family)</fullName>
    </submittedName>
</protein>
<dbReference type="Proteomes" id="UP000236959">
    <property type="component" value="Unassembled WGS sequence"/>
</dbReference>
<evidence type="ECO:0000256" key="1">
    <source>
        <dbReference type="SAM" id="SignalP"/>
    </source>
</evidence>
<evidence type="ECO:0000313" key="3">
    <source>
        <dbReference type="Proteomes" id="UP000236959"/>
    </source>
</evidence>
<dbReference type="PANTHER" id="PTHR34309">
    <property type="entry name" value="SLR1406 PROTEIN"/>
    <property type="match status" value="1"/>
</dbReference>
<comment type="caution">
    <text evidence="2">The sequence shown here is derived from an EMBL/GenBank/DDBJ whole genome shotgun (WGS) entry which is preliminary data.</text>
</comment>
<keyword evidence="1" id="KW-0732">Signal</keyword>
<proteinExistence type="predicted"/>
<name>A0A2S3UQ61_9HYPH</name>
<dbReference type="InterPro" id="IPR038084">
    <property type="entry name" value="PduO/GlcC-like_sf"/>
</dbReference>
<sequence>MRRISIFLCVLLFPASVFSQSAAMHTVAVLDLQIAMRAALRAVEVCTEAGHQVGASVVDRFGVEQVTLRSNMGGAHVAETARRKAWTAASFNMPTLDLDTLAEPGRAWGLVTVPGAVTLGGGLPIVSQSGELLGGIGVAGGGGGDNEAQCAKAGLDAIADQLK</sequence>
<dbReference type="RefSeq" id="WP_103223859.1">
    <property type="nucleotide sequence ID" value="NZ_PPCN01000008.1"/>
</dbReference>
<dbReference type="SUPFAM" id="SSF143744">
    <property type="entry name" value="GlcG-like"/>
    <property type="match status" value="1"/>
</dbReference>
<keyword evidence="3" id="KW-1185">Reference proteome</keyword>
<dbReference type="EMBL" id="PPCN01000008">
    <property type="protein sequence ID" value="POF29814.1"/>
    <property type="molecule type" value="Genomic_DNA"/>
</dbReference>
<organism evidence="2 3">
    <name type="scientific">Roseibium marinum</name>
    <dbReference type="NCBI Taxonomy" id="281252"/>
    <lineage>
        <taxon>Bacteria</taxon>
        <taxon>Pseudomonadati</taxon>
        <taxon>Pseudomonadota</taxon>
        <taxon>Alphaproteobacteria</taxon>
        <taxon>Hyphomicrobiales</taxon>
        <taxon>Stappiaceae</taxon>
        <taxon>Roseibium</taxon>
    </lineage>
</organism>
<dbReference type="OrthoDB" id="5786851at2"/>
<evidence type="ECO:0000313" key="2">
    <source>
        <dbReference type="EMBL" id="POF29814.1"/>
    </source>
</evidence>
<feature type="chain" id="PRO_5015485241" evidence="1">
    <location>
        <begin position="20"/>
        <end position="163"/>
    </location>
</feature>
<reference evidence="2 3" key="1">
    <citation type="submission" date="2018-01" db="EMBL/GenBank/DDBJ databases">
        <title>Genomic Encyclopedia of Archaeal and Bacterial Type Strains, Phase II (KMG-II): from individual species to whole genera.</title>
        <authorList>
            <person name="Goeker M."/>
        </authorList>
    </citation>
    <scope>NUCLEOTIDE SEQUENCE [LARGE SCALE GENOMIC DNA]</scope>
    <source>
        <strain evidence="2 3">DSM 17023</strain>
    </source>
</reference>
<dbReference type="PANTHER" id="PTHR34309:SF10">
    <property type="entry name" value="SLR1406 PROTEIN"/>
    <property type="match status" value="1"/>
</dbReference>
<dbReference type="Pfam" id="PF03928">
    <property type="entry name" value="HbpS-like"/>
    <property type="match status" value="1"/>
</dbReference>
<dbReference type="InterPro" id="IPR005624">
    <property type="entry name" value="PduO/GlcC-like"/>
</dbReference>
<accession>A0A2S3UQ61</accession>
<dbReference type="AlphaFoldDB" id="A0A2S3UQ61"/>
<dbReference type="Gene3D" id="3.30.450.150">
    <property type="entry name" value="Haem-degrading domain"/>
    <property type="match status" value="1"/>
</dbReference>